<protein>
    <recommendedName>
        <fullName evidence="2">Reverse transcriptase domain-containing protein</fullName>
    </recommendedName>
</protein>
<organism evidence="1">
    <name type="scientific">Tanacetum cinerariifolium</name>
    <name type="common">Dalmatian daisy</name>
    <name type="synonym">Chrysanthemum cinerariifolium</name>
    <dbReference type="NCBI Taxonomy" id="118510"/>
    <lineage>
        <taxon>Eukaryota</taxon>
        <taxon>Viridiplantae</taxon>
        <taxon>Streptophyta</taxon>
        <taxon>Embryophyta</taxon>
        <taxon>Tracheophyta</taxon>
        <taxon>Spermatophyta</taxon>
        <taxon>Magnoliopsida</taxon>
        <taxon>eudicotyledons</taxon>
        <taxon>Gunneridae</taxon>
        <taxon>Pentapetalae</taxon>
        <taxon>asterids</taxon>
        <taxon>campanulids</taxon>
        <taxon>Asterales</taxon>
        <taxon>Asteraceae</taxon>
        <taxon>Asteroideae</taxon>
        <taxon>Anthemideae</taxon>
        <taxon>Anthemidinae</taxon>
        <taxon>Tanacetum</taxon>
    </lineage>
</organism>
<name>A0A699RS72_TANCI</name>
<evidence type="ECO:0008006" key="2">
    <source>
        <dbReference type="Google" id="ProtNLM"/>
    </source>
</evidence>
<feature type="non-terminal residue" evidence="1">
    <location>
        <position position="1"/>
    </location>
</feature>
<gene>
    <name evidence="1" type="ORF">Tci_859818</name>
</gene>
<reference evidence="1" key="1">
    <citation type="journal article" date="2019" name="Sci. Rep.">
        <title>Draft genome of Tanacetum cinerariifolium, the natural source of mosquito coil.</title>
        <authorList>
            <person name="Yamashiro T."/>
            <person name="Shiraishi A."/>
            <person name="Satake H."/>
            <person name="Nakayama K."/>
        </authorList>
    </citation>
    <scope>NUCLEOTIDE SEQUENCE</scope>
</reference>
<dbReference type="AlphaFoldDB" id="A0A699RS72"/>
<comment type="caution">
    <text evidence="1">The sequence shown here is derived from an EMBL/GenBank/DDBJ whole genome shotgun (WGS) entry which is preliminary data.</text>
</comment>
<evidence type="ECO:0000313" key="1">
    <source>
        <dbReference type="EMBL" id="GFC87848.1"/>
    </source>
</evidence>
<sequence>LPFDIESDLKEIEYLLNHDRIKEMDSIIEDSIDEIESNIEYVFDDPFDSKEYEIKESKLLIDELDPLRLSDSLLSPEYDSFLFEDFSKVDALPARNVNFLTETKTSLAIPAGVQIAQLAKGHAGGNKLG</sequence>
<dbReference type="EMBL" id="BKCJ011112450">
    <property type="protein sequence ID" value="GFC87848.1"/>
    <property type="molecule type" value="Genomic_DNA"/>
</dbReference>
<accession>A0A699RS72</accession>
<proteinExistence type="predicted"/>